<proteinExistence type="inferred from homology"/>
<reference evidence="9" key="1">
    <citation type="submission" date="2021-05" db="EMBL/GenBank/DDBJ databases">
        <title>Complete genome sequence of the cellulolytic planctomycete Telmatocola sphagniphila SP2T and characterization of the first cellulase from planctomycetes.</title>
        <authorList>
            <person name="Rakitin A.L."/>
            <person name="Beletsky A.V."/>
            <person name="Naumoff D.G."/>
            <person name="Kulichevskaya I.S."/>
            <person name="Mardanov A.V."/>
            <person name="Ravin N.V."/>
            <person name="Dedysh S.N."/>
        </authorList>
    </citation>
    <scope>NUCLEOTIDE SEQUENCE</scope>
    <source>
        <strain evidence="9">SP2T</strain>
    </source>
</reference>
<feature type="domain" description="Nudix hydrolase" evidence="8">
    <location>
        <begin position="32"/>
        <end position="161"/>
    </location>
</feature>
<comment type="similarity">
    <text evidence="3">Belongs to the Nudix hydrolase family. NudK subfamily.</text>
</comment>
<dbReference type="PROSITE" id="PS00893">
    <property type="entry name" value="NUDIX_BOX"/>
    <property type="match status" value="1"/>
</dbReference>
<organism evidence="9 10">
    <name type="scientific">Telmatocola sphagniphila</name>
    <dbReference type="NCBI Taxonomy" id="1123043"/>
    <lineage>
        <taxon>Bacteria</taxon>
        <taxon>Pseudomonadati</taxon>
        <taxon>Planctomycetota</taxon>
        <taxon>Planctomycetia</taxon>
        <taxon>Gemmatales</taxon>
        <taxon>Gemmataceae</taxon>
    </lineage>
</organism>
<evidence type="ECO:0000313" key="9">
    <source>
        <dbReference type="EMBL" id="QVL32930.1"/>
    </source>
</evidence>
<dbReference type="InterPro" id="IPR020084">
    <property type="entry name" value="NUDIX_hydrolase_CS"/>
</dbReference>
<dbReference type="PROSITE" id="PS51462">
    <property type="entry name" value="NUDIX"/>
    <property type="match status" value="1"/>
</dbReference>
<dbReference type="GO" id="GO:0019693">
    <property type="term" value="P:ribose phosphate metabolic process"/>
    <property type="evidence" value="ECO:0007669"/>
    <property type="project" value="TreeGrafter"/>
</dbReference>
<evidence type="ECO:0000256" key="2">
    <source>
        <dbReference type="ARBA" id="ARBA00001946"/>
    </source>
</evidence>
<comment type="catalytic activity">
    <reaction evidence="1">
        <text>GDP-alpha-D-mannose + H2O = alpha-D-mannose 1-phosphate + GMP + 2 H(+)</text>
        <dbReference type="Rhea" id="RHEA:27978"/>
        <dbReference type="ChEBI" id="CHEBI:15377"/>
        <dbReference type="ChEBI" id="CHEBI:15378"/>
        <dbReference type="ChEBI" id="CHEBI:57527"/>
        <dbReference type="ChEBI" id="CHEBI:58115"/>
        <dbReference type="ChEBI" id="CHEBI:58409"/>
    </reaction>
</comment>
<dbReference type="PANTHER" id="PTHR11839:SF18">
    <property type="entry name" value="NUDIX HYDROLASE DOMAIN-CONTAINING PROTEIN"/>
    <property type="match status" value="1"/>
</dbReference>
<dbReference type="CDD" id="cd03424">
    <property type="entry name" value="NUDIX_ADPRase_Nudt5_UGPPase_Nudt14"/>
    <property type="match status" value="1"/>
</dbReference>
<comment type="cofactor">
    <cofactor evidence="2">
        <name>Mg(2+)</name>
        <dbReference type="ChEBI" id="CHEBI:18420"/>
    </cofactor>
</comment>
<evidence type="ECO:0000256" key="5">
    <source>
        <dbReference type="ARBA" id="ARBA00022801"/>
    </source>
</evidence>
<dbReference type="SUPFAM" id="SSF55811">
    <property type="entry name" value="Nudix"/>
    <property type="match status" value="1"/>
</dbReference>
<dbReference type="KEGG" id="tsph:KIH39_03155"/>
<evidence type="ECO:0000256" key="3">
    <source>
        <dbReference type="ARBA" id="ARBA00007275"/>
    </source>
</evidence>
<dbReference type="GO" id="GO:0006753">
    <property type="term" value="P:nucleoside phosphate metabolic process"/>
    <property type="evidence" value="ECO:0007669"/>
    <property type="project" value="TreeGrafter"/>
</dbReference>
<evidence type="ECO:0000256" key="7">
    <source>
        <dbReference type="ARBA" id="ARBA00032272"/>
    </source>
</evidence>
<sequence length="172" mass="19856">MARETVHKGRKIEVQIDTHTAPNGQLIKRDVILHPGAVVILPVIDREHVCLLKNFRFVVNETLWEAPAGTLEPKEEWQHAAERELLEETGYKATQWTYLGYLFASPGVMNEKLHLYIAENLTQHEAQPEPDEQLEPITLTMDEALKMCFDGRIKDSKTVSILLMWDRLRNSR</sequence>
<dbReference type="GO" id="GO:0005829">
    <property type="term" value="C:cytosol"/>
    <property type="evidence" value="ECO:0007669"/>
    <property type="project" value="TreeGrafter"/>
</dbReference>
<dbReference type="EMBL" id="CP074694">
    <property type="protein sequence ID" value="QVL32930.1"/>
    <property type="molecule type" value="Genomic_DNA"/>
</dbReference>
<evidence type="ECO:0000313" key="10">
    <source>
        <dbReference type="Proteomes" id="UP000676194"/>
    </source>
</evidence>
<dbReference type="Gene3D" id="3.90.79.10">
    <property type="entry name" value="Nucleoside Triphosphate Pyrophosphohydrolase"/>
    <property type="match status" value="1"/>
</dbReference>
<keyword evidence="10" id="KW-1185">Reference proteome</keyword>
<name>A0A8E6B9N2_9BACT</name>
<dbReference type="PANTHER" id="PTHR11839">
    <property type="entry name" value="UDP/ADP-SUGAR PYROPHOSPHATASE"/>
    <property type="match status" value="1"/>
</dbReference>
<evidence type="ECO:0000256" key="4">
    <source>
        <dbReference type="ARBA" id="ARBA00016377"/>
    </source>
</evidence>
<dbReference type="InterPro" id="IPR015797">
    <property type="entry name" value="NUDIX_hydrolase-like_dom_sf"/>
</dbReference>
<keyword evidence="5 9" id="KW-0378">Hydrolase</keyword>
<dbReference type="AlphaFoldDB" id="A0A8E6B9N2"/>
<gene>
    <name evidence="9" type="ORF">KIH39_03155</name>
</gene>
<dbReference type="GO" id="GO:0016787">
    <property type="term" value="F:hydrolase activity"/>
    <property type="evidence" value="ECO:0007669"/>
    <property type="project" value="UniProtKB-KW"/>
</dbReference>
<dbReference type="Proteomes" id="UP000676194">
    <property type="component" value="Chromosome"/>
</dbReference>
<dbReference type="Pfam" id="PF00293">
    <property type="entry name" value="NUDIX"/>
    <property type="match status" value="1"/>
</dbReference>
<protein>
    <recommendedName>
        <fullName evidence="4">GDP-mannose pyrophosphatase</fullName>
    </recommendedName>
    <alternativeName>
        <fullName evidence="6">GDP-mannose hydrolase</fullName>
    </alternativeName>
    <alternativeName>
        <fullName evidence="7">GDPMK</fullName>
    </alternativeName>
</protein>
<evidence type="ECO:0000259" key="8">
    <source>
        <dbReference type="PROSITE" id="PS51462"/>
    </source>
</evidence>
<dbReference type="InterPro" id="IPR000086">
    <property type="entry name" value="NUDIX_hydrolase_dom"/>
</dbReference>
<evidence type="ECO:0000256" key="6">
    <source>
        <dbReference type="ARBA" id="ARBA00032162"/>
    </source>
</evidence>
<evidence type="ECO:0000256" key="1">
    <source>
        <dbReference type="ARBA" id="ARBA00000847"/>
    </source>
</evidence>
<dbReference type="RefSeq" id="WP_213497820.1">
    <property type="nucleotide sequence ID" value="NZ_CP074694.1"/>
</dbReference>
<accession>A0A8E6B9N2</accession>